<dbReference type="InterPro" id="IPR029063">
    <property type="entry name" value="SAM-dependent_MTases_sf"/>
</dbReference>
<protein>
    <submittedName>
        <fullName evidence="3">O-Methyltransferase involved in polyketide biosynthesis</fullName>
    </submittedName>
</protein>
<evidence type="ECO:0000313" key="4">
    <source>
        <dbReference type="Proteomes" id="UP000186308"/>
    </source>
</evidence>
<dbReference type="Gene3D" id="3.40.50.150">
    <property type="entry name" value="Vaccinia Virus protein VP39"/>
    <property type="match status" value="1"/>
</dbReference>
<dbReference type="AlphaFoldDB" id="A0A8G2CKU6"/>
<accession>A0A8G2CKU6</accession>
<evidence type="ECO:0000256" key="2">
    <source>
        <dbReference type="ARBA" id="ARBA00022679"/>
    </source>
</evidence>
<keyword evidence="1 3" id="KW-0489">Methyltransferase</keyword>
<dbReference type="Pfam" id="PF04072">
    <property type="entry name" value="LCM"/>
    <property type="match status" value="1"/>
</dbReference>
<sequence>MSAATRHAPGLNDVPETMLWSLYHRATEARRADRVLADPDSVRIMEGLDYDFPGHFGVPGGALAGRAAQIDRCVVQWLEAHPDGLVVSLGEGLETQSRRVDNGRMRWLSVDLPEAIRLRELFLPPTERFRHLAMNALDPGWIAAVDTTGPVFVVAQGLLMYLEPEAVGRLFGAMAAGLAGAGLMFDTIPPWLSRLTLRGLHQTMAYRLPGMPWGIARDDIEPTMRRWCAAIGPIVMQPYRMPRGMPPGLDEFVTAAPFLRNQLPCLVQTRFL</sequence>
<gene>
    <name evidence="3" type="ORF">SAMN05421828_110112</name>
</gene>
<keyword evidence="2 3" id="KW-0808">Transferase</keyword>
<dbReference type="GO" id="GO:0032259">
    <property type="term" value="P:methylation"/>
    <property type="evidence" value="ECO:0007669"/>
    <property type="project" value="UniProtKB-KW"/>
</dbReference>
<dbReference type="RefSeq" id="WP_035230468.1">
    <property type="nucleotide sequence ID" value="NZ_FTNE01000010.1"/>
</dbReference>
<dbReference type="PANTHER" id="PTHR43619">
    <property type="entry name" value="S-ADENOSYL-L-METHIONINE-DEPENDENT METHYLTRANSFERASE YKTD-RELATED"/>
    <property type="match status" value="1"/>
</dbReference>
<name>A0A8G2CKU6_ACIRU</name>
<dbReference type="Proteomes" id="UP000186308">
    <property type="component" value="Unassembled WGS sequence"/>
</dbReference>
<keyword evidence="4" id="KW-1185">Reference proteome</keyword>
<reference evidence="3 4" key="1">
    <citation type="submission" date="2017-01" db="EMBL/GenBank/DDBJ databases">
        <authorList>
            <person name="Varghese N."/>
            <person name="Submissions S."/>
        </authorList>
    </citation>
    <scope>NUCLEOTIDE SEQUENCE [LARGE SCALE GENOMIC DNA]</scope>
    <source>
        <strain evidence="3 4">ATCC 35905</strain>
    </source>
</reference>
<comment type="caution">
    <text evidence="3">The sequence shown here is derived from an EMBL/GenBank/DDBJ whole genome shotgun (WGS) entry which is preliminary data.</text>
</comment>
<evidence type="ECO:0000313" key="3">
    <source>
        <dbReference type="EMBL" id="SIQ85138.1"/>
    </source>
</evidence>
<dbReference type="GO" id="GO:0008168">
    <property type="term" value="F:methyltransferase activity"/>
    <property type="evidence" value="ECO:0007669"/>
    <property type="project" value="UniProtKB-KW"/>
</dbReference>
<proteinExistence type="predicted"/>
<dbReference type="InterPro" id="IPR007213">
    <property type="entry name" value="Ppm1/Ppm2/Tcmp"/>
</dbReference>
<evidence type="ECO:0000256" key="1">
    <source>
        <dbReference type="ARBA" id="ARBA00022603"/>
    </source>
</evidence>
<organism evidence="3 4">
    <name type="scientific">Acidiphilium rubrum</name>
    <dbReference type="NCBI Taxonomy" id="526"/>
    <lineage>
        <taxon>Bacteria</taxon>
        <taxon>Pseudomonadati</taxon>
        <taxon>Pseudomonadota</taxon>
        <taxon>Alphaproteobacteria</taxon>
        <taxon>Acetobacterales</taxon>
        <taxon>Acidocellaceae</taxon>
        <taxon>Acidiphilium</taxon>
    </lineage>
</organism>
<dbReference type="EMBL" id="FTNE01000010">
    <property type="protein sequence ID" value="SIQ85138.1"/>
    <property type="molecule type" value="Genomic_DNA"/>
</dbReference>
<dbReference type="SUPFAM" id="SSF53335">
    <property type="entry name" value="S-adenosyl-L-methionine-dependent methyltransferases"/>
    <property type="match status" value="1"/>
</dbReference>
<dbReference type="PANTHER" id="PTHR43619:SF2">
    <property type="entry name" value="S-ADENOSYL-L-METHIONINE-DEPENDENT METHYLTRANSFERASES SUPERFAMILY PROTEIN"/>
    <property type="match status" value="1"/>
</dbReference>